<dbReference type="InterPro" id="IPR052710">
    <property type="entry name" value="CAAX_protease"/>
</dbReference>
<feature type="transmembrane region" description="Helical" evidence="1">
    <location>
        <begin position="120"/>
        <end position="142"/>
    </location>
</feature>
<evidence type="ECO:0000313" key="4">
    <source>
        <dbReference type="Proteomes" id="UP000719942"/>
    </source>
</evidence>
<keyword evidence="3" id="KW-0378">Hydrolase</keyword>
<keyword evidence="4" id="KW-1185">Reference proteome</keyword>
<dbReference type="EMBL" id="JAGFNZ010000002">
    <property type="protein sequence ID" value="MBW7572789.1"/>
    <property type="molecule type" value="Genomic_DNA"/>
</dbReference>
<dbReference type="InterPro" id="IPR003675">
    <property type="entry name" value="Rce1/LyrA-like_dom"/>
</dbReference>
<feature type="transmembrane region" description="Helical" evidence="1">
    <location>
        <begin position="34"/>
        <end position="57"/>
    </location>
</feature>
<protein>
    <submittedName>
        <fullName evidence="3">CPBP family intramembrane metalloprotease</fullName>
    </submittedName>
</protein>
<keyword evidence="1" id="KW-0472">Membrane</keyword>
<dbReference type="Proteomes" id="UP000719942">
    <property type="component" value="Unassembled WGS sequence"/>
</dbReference>
<keyword evidence="1" id="KW-1133">Transmembrane helix</keyword>
<organism evidence="3 4">
    <name type="scientific">Caproiciproducens faecalis</name>
    <dbReference type="NCBI Taxonomy" id="2820301"/>
    <lineage>
        <taxon>Bacteria</taxon>
        <taxon>Bacillati</taxon>
        <taxon>Bacillota</taxon>
        <taxon>Clostridia</taxon>
        <taxon>Eubacteriales</taxon>
        <taxon>Acutalibacteraceae</taxon>
        <taxon>Caproiciproducens</taxon>
    </lineage>
</organism>
<comment type="caution">
    <text evidence="3">The sequence shown here is derived from an EMBL/GenBank/DDBJ whole genome shotgun (WGS) entry which is preliminary data.</text>
</comment>
<reference evidence="3 4" key="1">
    <citation type="submission" date="2021-03" db="EMBL/GenBank/DDBJ databases">
        <title>Caproiciproducens sp. nov. isolated from feces of cow.</title>
        <authorList>
            <person name="Choi J.-Y."/>
        </authorList>
    </citation>
    <scope>NUCLEOTIDE SEQUENCE [LARGE SCALE GENOMIC DNA]</scope>
    <source>
        <strain evidence="3 4">AGMB10547</strain>
    </source>
</reference>
<dbReference type="Pfam" id="PF02517">
    <property type="entry name" value="Rce1-like"/>
    <property type="match status" value="1"/>
</dbReference>
<feature type="domain" description="CAAX prenyl protease 2/Lysostaphin resistance protein A-like" evidence="2">
    <location>
        <begin position="166"/>
        <end position="251"/>
    </location>
</feature>
<feature type="transmembrane region" description="Helical" evidence="1">
    <location>
        <begin position="316"/>
        <end position="337"/>
    </location>
</feature>
<accession>A0ABS7DNU8</accession>
<sequence>MNESPDTRYGPYYPVHPFVEAQNRKRELRKTSNAVCWTLLLAMFLMTGFLYICVAYLKAVGYTGDYSNSGFSGFTPVLYYLANGAGYLVGLAAPALVFFAARHISLNDALPFEKAGFLKICACAFFGTAVCMLANIPANAVAEMEKWFGFSGELPEMPLTGDFPVLTLYFLTIAVIPPLVEELFFRGVVLHSLRKYGDGFAVVGSAILFGLYHGNFVQMVFAFLAGLVMALVVVRTNSLWPSIMIHFFNNGISFVVEMSQRFGGDQMENYVNNSIVVVFLVLGAVSLVYLAITDKKFFRGETVNPYFRLSAKLNALFLNPGGVAVLLFAVLSSFRYLTQY</sequence>
<feature type="transmembrane region" description="Helical" evidence="1">
    <location>
        <begin position="200"/>
        <end position="233"/>
    </location>
</feature>
<evidence type="ECO:0000259" key="2">
    <source>
        <dbReference type="Pfam" id="PF02517"/>
    </source>
</evidence>
<gene>
    <name evidence="3" type="ORF">J5W02_08165</name>
</gene>
<evidence type="ECO:0000313" key="3">
    <source>
        <dbReference type="EMBL" id="MBW7572789.1"/>
    </source>
</evidence>
<feature type="transmembrane region" description="Helical" evidence="1">
    <location>
        <begin position="162"/>
        <end position="180"/>
    </location>
</feature>
<proteinExistence type="predicted"/>
<dbReference type="PANTHER" id="PTHR36435">
    <property type="entry name" value="SLR1288 PROTEIN"/>
    <property type="match status" value="1"/>
</dbReference>
<keyword evidence="3" id="KW-0482">Metalloprotease</keyword>
<keyword evidence="1" id="KW-0812">Transmembrane</keyword>
<keyword evidence="3" id="KW-0645">Protease</keyword>
<name>A0ABS7DNU8_9FIRM</name>
<dbReference type="PANTHER" id="PTHR36435:SF1">
    <property type="entry name" value="CAAX AMINO TERMINAL PROTEASE FAMILY PROTEIN"/>
    <property type="match status" value="1"/>
</dbReference>
<dbReference type="GO" id="GO:0008237">
    <property type="term" value="F:metallopeptidase activity"/>
    <property type="evidence" value="ECO:0007669"/>
    <property type="project" value="UniProtKB-KW"/>
</dbReference>
<dbReference type="RefSeq" id="WP_219965168.1">
    <property type="nucleotide sequence ID" value="NZ_JAGFNZ010000002.1"/>
</dbReference>
<feature type="transmembrane region" description="Helical" evidence="1">
    <location>
        <begin position="77"/>
        <end position="99"/>
    </location>
</feature>
<feature type="transmembrane region" description="Helical" evidence="1">
    <location>
        <begin position="270"/>
        <end position="292"/>
    </location>
</feature>
<evidence type="ECO:0000256" key="1">
    <source>
        <dbReference type="SAM" id="Phobius"/>
    </source>
</evidence>